<dbReference type="AlphaFoldDB" id="A0A179BI26"/>
<comment type="caution">
    <text evidence="1">The sequence shown here is derived from an EMBL/GenBank/DDBJ whole genome shotgun (WGS) entry which is preliminary data.</text>
</comment>
<sequence>MIAVAGVAIAFPREKAIAFVESPNGPREVKLEAGISKEDLDFLQSFRRPIIDSKVAIPELRSILRDQMTKDFQGERSSIDQRFPHLTESEKFILFLMLRANGSMPVYKTRALPLLTFPDMLTALDGNCYDVSIRLSILLEAVGIKSAIITIFTNALPGHVIVSAYDETWRTAYLLDANTNVFRHWRDVDSDILTILSSASPDDRKKLFEVGEDVDLPIYFRFYAPPPDVAFSPNPVTADYLNEVIPASRKNAWRSTFTDQFAQLVGSWRGTGLVPRTLTETASFFAPQTPTGSQNLSDFSPQLGLDLAKIRTKLGIEAKGTFSEGKFSLGPNQYWIKTPPAHL</sequence>
<protein>
    <submittedName>
        <fullName evidence="1">Uncharacterized protein</fullName>
    </submittedName>
</protein>
<evidence type="ECO:0000313" key="1">
    <source>
        <dbReference type="EMBL" id="OAP90989.1"/>
    </source>
</evidence>
<organism evidence="1">
    <name type="scientific">Rhizobium leguminosarum</name>
    <dbReference type="NCBI Taxonomy" id="384"/>
    <lineage>
        <taxon>Bacteria</taxon>
        <taxon>Pseudomonadati</taxon>
        <taxon>Pseudomonadota</taxon>
        <taxon>Alphaproteobacteria</taxon>
        <taxon>Hyphomicrobiales</taxon>
        <taxon>Rhizobiaceae</taxon>
        <taxon>Rhizobium/Agrobacterium group</taxon>
        <taxon>Rhizobium</taxon>
    </lineage>
</organism>
<proteinExistence type="predicted"/>
<name>A0A179BI26_RHILE</name>
<reference evidence="1" key="1">
    <citation type="submission" date="2016-04" db="EMBL/GenBank/DDBJ databases">
        <title>Fast-growing isolate from the root nodules of Vavilovia formosa.</title>
        <authorList>
            <person name="Kimeklis A."/>
            <person name="Safronova V."/>
            <person name="Belimov A."/>
            <person name="Andronov E."/>
        </authorList>
    </citation>
    <scope>NUCLEOTIDE SEQUENCE [LARGE SCALE GENOMIC DNA]</scope>
    <source>
        <strain evidence="1">Vaf-46</strain>
    </source>
</reference>
<gene>
    <name evidence="1" type="ORF">A4U53_28510</name>
</gene>
<dbReference type="EMBL" id="LWBS01000413">
    <property type="protein sequence ID" value="OAP90989.1"/>
    <property type="molecule type" value="Genomic_DNA"/>
</dbReference>
<accession>A0A179BI26</accession>